<dbReference type="CDD" id="cd00093">
    <property type="entry name" value="HTH_XRE"/>
    <property type="match status" value="1"/>
</dbReference>
<keyword evidence="4" id="KW-1185">Reference proteome</keyword>
<dbReference type="PROSITE" id="PS50943">
    <property type="entry name" value="HTH_CROC1"/>
    <property type="match status" value="1"/>
</dbReference>
<proteinExistence type="predicted"/>
<dbReference type="Gene3D" id="1.10.260.40">
    <property type="entry name" value="lambda repressor-like DNA-binding domains"/>
    <property type="match status" value="1"/>
</dbReference>
<dbReference type="Pfam" id="PF01381">
    <property type="entry name" value="HTH_3"/>
    <property type="match status" value="1"/>
</dbReference>
<dbReference type="OrthoDB" id="3428567at2"/>
<accession>A0A543GJD0</accession>
<name>A0A543GJD0_9PSEU</name>
<feature type="compositionally biased region" description="Basic and acidic residues" evidence="1">
    <location>
        <begin position="68"/>
        <end position="79"/>
    </location>
</feature>
<gene>
    <name evidence="3" type="ORF">FB388_3540</name>
</gene>
<evidence type="ECO:0000259" key="2">
    <source>
        <dbReference type="PROSITE" id="PS50943"/>
    </source>
</evidence>
<dbReference type="SUPFAM" id="SSF47413">
    <property type="entry name" value="lambda repressor-like DNA-binding domains"/>
    <property type="match status" value="1"/>
</dbReference>
<feature type="region of interest" description="Disordered" evidence="1">
    <location>
        <begin position="68"/>
        <end position="93"/>
    </location>
</feature>
<dbReference type="InterPro" id="IPR001387">
    <property type="entry name" value="Cro/C1-type_HTH"/>
</dbReference>
<reference evidence="3 4" key="1">
    <citation type="submission" date="2019-06" db="EMBL/GenBank/DDBJ databases">
        <title>Sequencing the genomes of 1000 actinobacteria strains.</title>
        <authorList>
            <person name="Klenk H.-P."/>
        </authorList>
    </citation>
    <scope>NUCLEOTIDE SEQUENCE [LARGE SCALE GENOMIC DNA]</scope>
    <source>
        <strain evidence="3 4">DSM 45511</strain>
    </source>
</reference>
<dbReference type="RefSeq" id="WP_142102224.1">
    <property type="nucleotide sequence ID" value="NZ_VFPH01000001.1"/>
</dbReference>
<evidence type="ECO:0000313" key="4">
    <source>
        <dbReference type="Proteomes" id="UP000319818"/>
    </source>
</evidence>
<dbReference type="Proteomes" id="UP000319818">
    <property type="component" value="Unassembled WGS sequence"/>
</dbReference>
<dbReference type="GO" id="GO:0003677">
    <property type="term" value="F:DNA binding"/>
    <property type="evidence" value="ECO:0007669"/>
    <property type="project" value="InterPro"/>
</dbReference>
<dbReference type="EMBL" id="VFPH01000001">
    <property type="protein sequence ID" value="TQM46134.1"/>
    <property type="molecule type" value="Genomic_DNA"/>
</dbReference>
<dbReference type="InterPro" id="IPR010982">
    <property type="entry name" value="Lambda_DNA-bd_dom_sf"/>
</dbReference>
<feature type="domain" description="HTH cro/C1-type" evidence="2">
    <location>
        <begin position="13"/>
        <end position="48"/>
    </location>
</feature>
<organism evidence="3 4">
    <name type="scientific">Pseudonocardia cypriaca</name>
    <dbReference type="NCBI Taxonomy" id="882449"/>
    <lineage>
        <taxon>Bacteria</taxon>
        <taxon>Bacillati</taxon>
        <taxon>Actinomycetota</taxon>
        <taxon>Actinomycetes</taxon>
        <taxon>Pseudonocardiales</taxon>
        <taxon>Pseudonocardiaceae</taxon>
        <taxon>Pseudonocardia</taxon>
    </lineage>
</organism>
<evidence type="ECO:0000313" key="3">
    <source>
        <dbReference type="EMBL" id="TQM46134.1"/>
    </source>
</evidence>
<comment type="caution">
    <text evidence="3">The sequence shown here is derived from an EMBL/GenBank/DDBJ whole genome shotgun (WGS) entry which is preliminary data.</text>
</comment>
<sequence length="407" mass="45626">MARPKRVPFSPHLREYRLQHGTQEEVAERIGITAEMVRRHERGISRPSPVYQRAYKELYLASEVELGLRPDPHRNEPDRTAGTAPNRDPATLRSGPLELRMATFLGNDDLADIKSSMQAMVSLDNRHGGAELTRLGGRLFRSLHESIGTGAHQPSIRKDLIATAGELAEITGWLAYDADEHDLVRRMNQEALYFTRLAGDTSIELLTLQNASMHAGFLNRPHEALDIANSVLDGSYHLTPRVRALFLIRKARALAQGGDASALQLIKEARSLYEDGTSATDPAWAWWIDERELQWHEAMCRQALGDTGQALDHFELSVEATPPHETRSQYLHRAYLLKAQTLSRSWDAAAETIKQLRPLTLQVASNRSMRIIRDALSTASEVDGNRIPGIIHDEGEHLRRVLDDSAL</sequence>
<evidence type="ECO:0000256" key="1">
    <source>
        <dbReference type="SAM" id="MobiDB-lite"/>
    </source>
</evidence>
<protein>
    <submittedName>
        <fullName evidence="3">Helix-turn-helix protein</fullName>
    </submittedName>
</protein>
<dbReference type="AlphaFoldDB" id="A0A543GJD0"/>